<dbReference type="EMBL" id="JH370131">
    <property type="protein sequence ID" value="ELA42630.1"/>
    <property type="molecule type" value="Genomic_DNA"/>
</dbReference>
<evidence type="ECO:0000313" key="3">
    <source>
        <dbReference type="EMBL" id="ELA42630.1"/>
    </source>
</evidence>
<protein>
    <submittedName>
        <fullName evidence="3">Uncharacterized protein</fullName>
    </submittedName>
</protein>
<dbReference type="RefSeq" id="XP_007603835.1">
    <property type="nucleotide sequence ID" value="XM_007603773.1"/>
</dbReference>
<name>L2GQ74_VITCO</name>
<gene>
    <name evidence="3" type="ORF">VICG_00382</name>
</gene>
<accession>L2GQ74</accession>
<proteinExistence type="predicted"/>
<organism evidence="3 4">
    <name type="scientific">Vittaforma corneae (strain ATCC 50505)</name>
    <name type="common">Microsporidian parasite</name>
    <name type="synonym">Nosema corneum</name>
    <dbReference type="NCBI Taxonomy" id="993615"/>
    <lineage>
        <taxon>Eukaryota</taxon>
        <taxon>Fungi</taxon>
        <taxon>Fungi incertae sedis</taxon>
        <taxon>Microsporidia</taxon>
        <taxon>Nosematidae</taxon>
        <taxon>Vittaforma</taxon>
    </lineage>
</organism>
<evidence type="ECO:0000256" key="2">
    <source>
        <dbReference type="SAM" id="SignalP"/>
    </source>
</evidence>
<feature type="chain" id="PRO_5003960061" evidence="2">
    <location>
        <begin position="20"/>
        <end position="175"/>
    </location>
</feature>
<dbReference type="Proteomes" id="UP000011082">
    <property type="component" value="Unassembled WGS sequence"/>
</dbReference>
<evidence type="ECO:0000313" key="4">
    <source>
        <dbReference type="Proteomes" id="UP000011082"/>
    </source>
</evidence>
<sequence length="175" mass="19157">MIKFTFFAILISTSMSVHASQIPNDNSEQQIFMPDGENPTPPSSPCVSSTNPSFDVSSASFSPFNEQDVLKLIKSLNQISHNAPSQVAPSSSSDLVSSDYAQTTLLDSTKIGTNIEREQQKTSGPGEDTTQDMELLNLPEPRSFDQHHSDIDMMDIEMVQDGGTITPQEAFEINQ</sequence>
<keyword evidence="2" id="KW-0732">Signal</keyword>
<reference evidence="4" key="1">
    <citation type="submission" date="2011-05" db="EMBL/GenBank/DDBJ databases">
        <title>The genome sequence of Vittaforma corneae strain ATCC 50505.</title>
        <authorList>
            <consortium name="The Broad Institute Genome Sequencing Platform"/>
            <person name="Cuomo C."/>
            <person name="Didier E."/>
            <person name="Bowers L."/>
            <person name="Young S.K."/>
            <person name="Zeng Q."/>
            <person name="Gargeya S."/>
            <person name="Fitzgerald M."/>
            <person name="Haas B."/>
            <person name="Abouelleil A."/>
            <person name="Alvarado L."/>
            <person name="Arachchi H.M."/>
            <person name="Berlin A."/>
            <person name="Chapman S.B."/>
            <person name="Gearin G."/>
            <person name="Goldberg J."/>
            <person name="Griggs A."/>
            <person name="Gujja S."/>
            <person name="Hansen M."/>
            <person name="Heiman D."/>
            <person name="Howarth C."/>
            <person name="Larimer J."/>
            <person name="Lui A."/>
            <person name="MacDonald P.J.P."/>
            <person name="McCowen C."/>
            <person name="Montmayeur A."/>
            <person name="Murphy C."/>
            <person name="Neiman D."/>
            <person name="Pearson M."/>
            <person name="Priest M."/>
            <person name="Roberts A."/>
            <person name="Saif S."/>
            <person name="Shea T."/>
            <person name="Sisk P."/>
            <person name="Stolte C."/>
            <person name="Sykes S."/>
            <person name="Wortman J."/>
            <person name="Nusbaum C."/>
            <person name="Birren B."/>
        </authorList>
    </citation>
    <scope>NUCLEOTIDE SEQUENCE [LARGE SCALE GENOMIC DNA]</scope>
    <source>
        <strain evidence="4">ATCC 50505</strain>
    </source>
</reference>
<dbReference type="HOGENOM" id="CLU_1533760_0_0_1"/>
<dbReference type="InParanoid" id="L2GQ74"/>
<keyword evidence="4" id="KW-1185">Reference proteome</keyword>
<dbReference type="VEuPathDB" id="MicrosporidiaDB:VICG_00382"/>
<feature type="signal peptide" evidence="2">
    <location>
        <begin position="1"/>
        <end position="19"/>
    </location>
</feature>
<evidence type="ECO:0000256" key="1">
    <source>
        <dbReference type="SAM" id="MobiDB-lite"/>
    </source>
</evidence>
<dbReference type="GeneID" id="19881100"/>
<dbReference type="AlphaFoldDB" id="L2GQ74"/>
<feature type="region of interest" description="Disordered" evidence="1">
    <location>
        <begin position="110"/>
        <end position="132"/>
    </location>
</feature>